<evidence type="ECO:0000313" key="2">
    <source>
        <dbReference type="Proteomes" id="UP000492821"/>
    </source>
</evidence>
<sequence>MTPPPPTGVNPAPRGHSGKQVASGHQCKTLAAAMTRLSTRFREMARLTSVNNQLVIGCLEAAGNNGWDFEDGDG</sequence>
<accession>A0A7E4ZXC8</accession>
<evidence type="ECO:0000256" key="1">
    <source>
        <dbReference type="SAM" id="MobiDB-lite"/>
    </source>
</evidence>
<reference evidence="2" key="1">
    <citation type="journal article" date="2013" name="Genetics">
        <title>The draft genome and transcriptome of Panagrellus redivivus are shaped by the harsh demands of a free-living lifestyle.</title>
        <authorList>
            <person name="Srinivasan J."/>
            <person name="Dillman A.R."/>
            <person name="Macchietto M.G."/>
            <person name="Heikkinen L."/>
            <person name="Lakso M."/>
            <person name="Fracchia K.M."/>
            <person name="Antoshechkin I."/>
            <person name="Mortazavi A."/>
            <person name="Wong G."/>
            <person name="Sternberg P.W."/>
        </authorList>
    </citation>
    <scope>NUCLEOTIDE SEQUENCE [LARGE SCALE GENOMIC DNA]</scope>
    <source>
        <strain evidence="2">MT8872</strain>
    </source>
</reference>
<dbReference type="AlphaFoldDB" id="A0A7E4ZXC8"/>
<evidence type="ECO:0000313" key="3">
    <source>
        <dbReference type="WBParaSite" id="Pan_g23342.t1"/>
    </source>
</evidence>
<organism evidence="2 3">
    <name type="scientific">Panagrellus redivivus</name>
    <name type="common">Microworm</name>
    <dbReference type="NCBI Taxonomy" id="6233"/>
    <lineage>
        <taxon>Eukaryota</taxon>
        <taxon>Metazoa</taxon>
        <taxon>Ecdysozoa</taxon>
        <taxon>Nematoda</taxon>
        <taxon>Chromadorea</taxon>
        <taxon>Rhabditida</taxon>
        <taxon>Tylenchina</taxon>
        <taxon>Panagrolaimomorpha</taxon>
        <taxon>Panagrolaimoidea</taxon>
        <taxon>Panagrolaimidae</taxon>
        <taxon>Panagrellus</taxon>
    </lineage>
</organism>
<proteinExistence type="predicted"/>
<feature type="region of interest" description="Disordered" evidence="1">
    <location>
        <begin position="1"/>
        <end position="25"/>
    </location>
</feature>
<protein>
    <submittedName>
        <fullName evidence="3">Transposase</fullName>
    </submittedName>
</protein>
<dbReference type="Proteomes" id="UP000492821">
    <property type="component" value="Unassembled WGS sequence"/>
</dbReference>
<name>A0A7E4ZXC8_PANRE</name>
<keyword evidence="2" id="KW-1185">Reference proteome</keyword>
<dbReference type="WBParaSite" id="Pan_g23342.t1">
    <property type="protein sequence ID" value="Pan_g23342.t1"/>
    <property type="gene ID" value="Pan_g23342"/>
</dbReference>
<reference evidence="3" key="2">
    <citation type="submission" date="2020-10" db="UniProtKB">
        <authorList>
            <consortium name="WormBaseParasite"/>
        </authorList>
    </citation>
    <scope>IDENTIFICATION</scope>
</reference>